<proteinExistence type="predicted"/>
<organism evidence="1 2">
    <name type="scientific">Caerostris extrusa</name>
    <name type="common">Bark spider</name>
    <name type="synonym">Caerostris bankana</name>
    <dbReference type="NCBI Taxonomy" id="172846"/>
    <lineage>
        <taxon>Eukaryota</taxon>
        <taxon>Metazoa</taxon>
        <taxon>Ecdysozoa</taxon>
        <taxon>Arthropoda</taxon>
        <taxon>Chelicerata</taxon>
        <taxon>Arachnida</taxon>
        <taxon>Araneae</taxon>
        <taxon>Araneomorphae</taxon>
        <taxon>Entelegynae</taxon>
        <taxon>Araneoidea</taxon>
        <taxon>Araneidae</taxon>
        <taxon>Caerostris</taxon>
    </lineage>
</organism>
<keyword evidence="2" id="KW-1185">Reference proteome</keyword>
<gene>
    <name evidence="1" type="ORF">CEXT_641491</name>
</gene>
<evidence type="ECO:0000313" key="1">
    <source>
        <dbReference type="EMBL" id="GIY16233.1"/>
    </source>
</evidence>
<dbReference type="EMBL" id="BPLR01007350">
    <property type="protein sequence ID" value="GIY16233.1"/>
    <property type="molecule type" value="Genomic_DNA"/>
</dbReference>
<comment type="caution">
    <text evidence="1">The sequence shown here is derived from an EMBL/GenBank/DDBJ whole genome shotgun (WGS) entry which is preliminary data.</text>
</comment>
<dbReference type="AlphaFoldDB" id="A0AAV4R811"/>
<reference evidence="1 2" key="1">
    <citation type="submission" date="2021-06" db="EMBL/GenBank/DDBJ databases">
        <title>Caerostris extrusa draft genome.</title>
        <authorList>
            <person name="Kono N."/>
            <person name="Arakawa K."/>
        </authorList>
    </citation>
    <scope>NUCLEOTIDE SEQUENCE [LARGE SCALE GENOMIC DNA]</scope>
</reference>
<dbReference type="Proteomes" id="UP001054945">
    <property type="component" value="Unassembled WGS sequence"/>
</dbReference>
<sequence>MIFRQTSQKIGKLRIDEAHLDDDEWIIFHLRLRSMKPSFPRRFFSFSVKEGTHYLPFCRINRNGKSSSIREVLMIMNGIRFIIFARQ</sequence>
<protein>
    <submittedName>
        <fullName evidence="1">Uncharacterized protein</fullName>
    </submittedName>
</protein>
<name>A0AAV4R811_CAEEX</name>
<accession>A0AAV4R811</accession>
<evidence type="ECO:0000313" key="2">
    <source>
        <dbReference type="Proteomes" id="UP001054945"/>
    </source>
</evidence>